<dbReference type="GeneID" id="66684851"/>
<dbReference type="Proteomes" id="UP000093748">
    <property type="component" value="Unassembled WGS sequence"/>
</dbReference>
<reference evidence="4" key="1">
    <citation type="submission" date="2016-06" db="EMBL/GenBank/DDBJ databases">
        <title>NZP2037 Pacbio-Illumina hybrid assembly.</title>
        <authorList>
            <person name="Ramsay J.P."/>
        </authorList>
    </citation>
    <scope>NUCLEOTIDE SEQUENCE [LARGE SCALE GENOMIC DNA]</scope>
    <source>
        <strain evidence="4">R7ANS::ICEMlSym2042</strain>
    </source>
</reference>
<dbReference type="AlphaFoldDB" id="A0A1A5I8B4"/>
<dbReference type="InterPro" id="IPR010982">
    <property type="entry name" value="Lambda_DNA-bd_dom_sf"/>
</dbReference>
<dbReference type="RefSeq" id="WP_032929636.1">
    <property type="nucleotide sequence ID" value="NZ_LZTH01000045.1"/>
</dbReference>
<gene>
    <name evidence="3" type="ORF">BAE39_12435</name>
</gene>
<feature type="compositionally biased region" description="Low complexity" evidence="1">
    <location>
        <begin position="103"/>
        <end position="124"/>
    </location>
</feature>
<dbReference type="InterPro" id="IPR001387">
    <property type="entry name" value="Cro/C1-type_HTH"/>
</dbReference>
<comment type="caution">
    <text evidence="3">The sequence shown here is derived from an EMBL/GenBank/DDBJ whole genome shotgun (WGS) entry which is preliminary data.</text>
</comment>
<protein>
    <recommendedName>
        <fullName evidence="2">HTH cro/C1-type domain-containing protein</fullName>
    </recommendedName>
</protein>
<dbReference type="CDD" id="cd00093">
    <property type="entry name" value="HTH_XRE"/>
    <property type="match status" value="1"/>
</dbReference>
<dbReference type="PROSITE" id="PS50943">
    <property type="entry name" value="HTH_CROC1"/>
    <property type="match status" value="1"/>
</dbReference>
<dbReference type="Gene3D" id="1.10.260.40">
    <property type="entry name" value="lambda repressor-like DNA-binding domains"/>
    <property type="match status" value="1"/>
</dbReference>
<dbReference type="SMART" id="SM00530">
    <property type="entry name" value="HTH_XRE"/>
    <property type="match status" value="1"/>
</dbReference>
<dbReference type="EMBL" id="LZTJ01000012">
    <property type="protein sequence ID" value="OBP76878.1"/>
    <property type="molecule type" value="Genomic_DNA"/>
</dbReference>
<evidence type="ECO:0000256" key="1">
    <source>
        <dbReference type="SAM" id="MobiDB-lite"/>
    </source>
</evidence>
<dbReference type="GO" id="GO:0003677">
    <property type="term" value="F:DNA binding"/>
    <property type="evidence" value="ECO:0007669"/>
    <property type="project" value="InterPro"/>
</dbReference>
<dbReference type="OrthoDB" id="7188505at2"/>
<dbReference type="SUPFAM" id="SSF47413">
    <property type="entry name" value="lambda repressor-like DNA-binding domains"/>
    <property type="match status" value="1"/>
</dbReference>
<proteinExistence type="predicted"/>
<accession>A0A1A5I8B4</accession>
<feature type="domain" description="HTH cro/C1-type" evidence="2">
    <location>
        <begin position="7"/>
        <end position="62"/>
    </location>
</feature>
<evidence type="ECO:0000313" key="4">
    <source>
        <dbReference type="Proteomes" id="UP000093748"/>
    </source>
</evidence>
<organism evidence="3 4">
    <name type="scientific">Rhizobium loti</name>
    <name type="common">Mesorhizobium loti</name>
    <dbReference type="NCBI Taxonomy" id="381"/>
    <lineage>
        <taxon>Bacteria</taxon>
        <taxon>Pseudomonadati</taxon>
        <taxon>Pseudomonadota</taxon>
        <taxon>Alphaproteobacteria</taxon>
        <taxon>Hyphomicrobiales</taxon>
        <taxon>Phyllobacteriaceae</taxon>
        <taxon>Mesorhizobium</taxon>
    </lineage>
</organism>
<evidence type="ECO:0000313" key="3">
    <source>
        <dbReference type="EMBL" id="OBP76878.1"/>
    </source>
</evidence>
<evidence type="ECO:0000259" key="2">
    <source>
        <dbReference type="PROSITE" id="PS50943"/>
    </source>
</evidence>
<name>A0A1A5I8B4_RHILI</name>
<sequence length="124" mass="13721">MELHERLAAARKQAGYDTAVEAAEAVGVPYGTYSGHENGSSGFRADKGEIYAKKFKVRFEWLMRGTGPMVDLASKYRELLTTFDSLPPDLQANYAEILRNLAKPFQQQEPDQAQPPAKAKSASK</sequence>
<feature type="region of interest" description="Disordered" evidence="1">
    <location>
        <begin position="101"/>
        <end position="124"/>
    </location>
</feature>